<dbReference type="Pfam" id="PF00970">
    <property type="entry name" value="FAD_binding_6"/>
    <property type="match status" value="1"/>
</dbReference>
<dbReference type="GO" id="GO:0051537">
    <property type="term" value="F:2 iron, 2 sulfur cluster binding"/>
    <property type="evidence" value="ECO:0007669"/>
    <property type="project" value="InterPro"/>
</dbReference>
<dbReference type="PROSITE" id="PS51384">
    <property type="entry name" value="FAD_FR"/>
    <property type="match status" value="1"/>
</dbReference>
<feature type="domain" description="FAD-binding FR-type" evidence="2">
    <location>
        <begin position="99"/>
        <end position="195"/>
    </location>
</feature>
<dbReference type="PANTHER" id="PTHR47354:SF5">
    <property type="entry name" value="PROTEIN RFBI"/>
    <property type="match status" value="1"/>
</dbReference>
<dbReference type="Gene3D" id="3.10.20.30">
    <property type="match status" value="1"/>
</dbReference>
<proteinExistence type="predicted"/>
<dbReference type="PROSITE" id="PS00197">
    <property type="entry name" value="2FE2S_FER_1"/>
    <property type="match status" value="1"/>
</dbReference>
<dbReference type="SUPFAM" id="SSF52343">
    <property type="entry name" value="Ferredoxin reductase-like, C-terminal NADP-linked domain"/>
    <property type="match status" value="1"/>
</dbReference>
<evidence type="ECO:0000259" key="1">
    <source>
        <dbReference type="PROSITE" id="PS51085"/>
    </source>
</evidence>
<dbReference type="InterPro" id="IPR039261">
    <property type="entry name" value="FNR_nucleotide-bd"/>
</dbReference>
<dbReference type="InterPro" id="IPR036010">
    <property type="entry name" value="2Fe-2S_ferredoxin-like_sf"/>
</dbReference>
<dbReference type="PANTHER" id="PTHR47354">
    <property type="entry name" value="NADH OXIDOREDUCTASE HCR"/>
    <property type="match status" value="1"/>
</dbReference>
<dbReference type="Pfam" id="PF00111">
    <property type="entry name" value="Fer2"/>
    <property type="match status" value="1"/>
</dbReference>
<dbReference type="Pfam" id="PF00175">
    <property type="entry name" value="NAD_binding_1"/>
    <property type="match status" value="1"/>
</dbReference>
<dbReference type="InterPro" id="IPR008333">
    <property type="entry name" value="Cbr1-like_FAD-bd_dom"/>
</dbReference>
<reference evidence="3 4" key="1">
    <citation type="submission" date="2018-05" db="EMBL/GenBank/DDBJ databases">
        <title>Zavarzinia sp. HR-AS.</title>
        <authorList>
            <person name="Lee Y."/>
            <person name="Jeon C.O."/>
        </authorList>
    </citation>
    <scope>NUCLEOTIDE SEQUENCE [LARGE SCALE GENOMIC DNA]</scope>
    <source>
        <strain evidence="3 4">HR-AS</strain>
    </source>
</reference>
<organism evidence="3 4">
    <name type="scientific">Zavarzinia aquatilis</name>
    <dbReference type="NCBI Taxonomy" id="2211142"/>
    <lineage>
        <taxon>Bacteria</taxon>
        <taxon>Pseudomonadati</taxon>
        <taxon>Pseudomonadota</taxon>
        <taxon>Alphaproteobacteria</taxon>
        <taxon>Rhodospirillales</taxon>
        <taxon>Zavarziniaceae</taxon>
        <taxon>Zavarzinia</taxon>
    </lineage>
</organism>
<dbReference type="SUPFAM" id="SSF63380">
    <property type="entry name" value="Riboflavin synthase domain-like"/>
    <property type="match status" value="1"/>
</dbReference>
<dbReference type="OrthoDB" id="9806195at2"/>
<name>A0A317DYJ0_9PROT</name>
<evidence type="ECO:0000313" key="3">
    <source>
        <dbReference type="EMBL" id="PWR19521.1"/>
    </source>
</evidence>
<dbReference type="AlphaFoldDB" id="A0A317DYJ0"/>
<gene>
    <name evidence="3" type="ORF">DKG74_17170</name>
</gene>
<dbReference type="RefSeq" id="WP_109907403.1">
    <property type="nucleotide sequence ID" value="NZ_QGLE01000011.1"/>
</dbReference>
<dbReference type="Proteomes" id="UP000245461">
    <property type="component" value="Unassembled WGS sequence"/>
</dbReference>
<dbReference type="EMBL" id="QGLE01000011">
    <property type="protein sequence ID" value="PWR19521.1"/>
    <property type="molecule type" value="Genomic_DNA"/>
</dbReference>
<dbReference type="InterPro" id="IPR001433">
    <property type="entry name" value="OxRdtase_FAD/NAD-bd"/>
</dbReference>
<evidence type="ECO:0000313" key="4">
    <source>
        <dbReference type="Proteomes" id="UP000245461"/>
    </source>
</evidence>
<dbReference type="Gene3D" id="3.40.50.80">
    <property type="entry name" value="Nucleotide-binding domain of ferredoxin-NADP reductase (FNR) module"/>
    <property type="match status" value="1"/>
</dbReference>
<comment type="caution">
    <text evidence="3">The sequence shown here is derived from an EMBL/GenBank/DDBJ whole genome shotgun (WGS) entry which is preliminary data.</text>
</comment>
<dbReference type="InterPro" id="IPR017938">
    <property type="entry name" value="Riboflavin_synthase-like_b-brl"/>
</dbReference>
<accession>A0A317DYJ0</accession>
<dbReference type="InterPro" id="IPR006058">
    <property type="entry name" value="2Fe2S_fd_BS"/>
</dbReference>
<dbReference type="Gene3D" id="2.40.30.10">
    <property type="entry name" value="Translation factors"/>
    <property type="match status" value="1"/>
</dbReference>
<feature type="domain" description="2Fe-2S ferredoxin-type" evidence="1">
    <location>
        <begin position="2"/>
        <end position="91"/>
    </location>
</feature>
<dbReference type="PROSITE" id="PS51085">
    <property type="entry name" value="2FE2S_FER_2"/>
    <property type="match status" value="1"/>
</dbReference>
<dbReference type="InterPro" id="IPR050415">
    <property type="entry name" value="MRET"/>
</dbReference>
<sequence length="327" mass="34735">MSEIEIEGGPRVPCADGDTLLAAGLRAGLGMPYECNAGGCGTCKVEVTAGSIETLWPDAPGLSDRDRRKGRVLACQSRPVGDCRIRLRLDPACVPPVPPRRQRARLIGAADITRDIREFRFATEAPAAFLPGQYAMLSVDGGPRRAYSLSNIANTAGEWHFQIRRVPGGAMTGWLFDAPPASVELDGPFGLAHLRPGTRDIVCVAGGSGLAPMVSIARGIAADPNDGRRVHFIHAGRAAADLPGAGWAEALIGLGARLDYRPVVSGDDTGGLPRGFAHEALAAFAAGRFDDFDYYCAGPPMMMQALEALLLVEQGLPASRLRFDRFF</sequence>
<dbReference type="InterPro" id="IPR017927">
    <property type="entry name" value="FAD-bd_FR_type"/>
</dbReference>
<dbReference type="InterPro" id="IPR012675">
    <property type="entry name" value="Beta-grasp_dom_sf"/>
</dbReference>
<evidence type="ECO:0000259" key="2">
    <source>
        <dbReference type="PROSITE" id="PS51384"/>
    </source>
</evidence>
<dbReference type="PRINTS" id="PR00410">
    <property type="entry name" value="PHEHYDRXLASE"/>
</dbReference>
<dbReference type="SUPFAM" id="SSF54292">
    <property type="entry name" value="2Fe-2S ferredoxin-like"/>
    <property type="match status" value="1"/>
</dbReference>
<dbReference type="CDD" id="cd00207">
    <property type="entry name" value="fer2"/>
    <property type="match status" value="1"/>
</dbReference>
<keyword evidence="4" id="KW-1185">Reference proteome</keyword>
<dbReference type="GO" id="GO:0016491">
    <property type="term" value="F:oxidoreductase activity"/>
    <property type="evidence" value="ECO:0007669"/>
    <property type="project" value="InterPro"/>
</dbReference>
<dbReference type="InterPro" id="IPR001041">
    <property type="entry name" value="2Fe-2S_ferredoxin-type"/>
</dbReference>
<protein>
    <submittedName>
        <fullName evidence="3">Oxidoreductase</fullName>
    </submittedName>
</protein>